<reference evidence="1 2" key="1">
    <citation type="journal article" date="2021" name="Plant Biotechnol. J.">
        <title>Multi-omics assisted identification of the key and species-specific regulatory components of drought-tolerant mechanisms in Gossypium stocksii.</title>
        <authorList>
            <person name="Yu D."/>
            <person name="Ke L."/>
            <person name="Zhang D."/>
            <person name="Wu Y."/>
            <person name="Sun Y."/>
            <person name="Mei J."/>
            <person name="Sun J."/>
            <person name="Sun Y."/>
        </authorList>
    </citation>
    <scope>NUCLEOTIDE SEQUENCE [LARGE SCALE GENOMIC DNA]</scope>
    <source>
        <strain evidence="2">cv. E1</strain>
        <tissue evidence="1">Leaf</tissue>
    </source>
</reference>
<comment type="caution">
    <text evidence="1">The sequence shown here is derived from an EMBL/GenBank/DDBJ whole genome shotgun (WGS) entry which is preliminary data.</text>
</comment>
<dbReference type="AlphaFoldDB" id="A0A9D4ADW8"/>
<protein>
    <submittedName>
        <fullName evidence="1">Uncharacterized protein</fullName>
    </submittedName>
</protein>
<dbReference type="EMBL" id="JAIQCV010000004">
    <property type="protein sequence ID" value="KAH1108255.1"/>
    <property type="molecule type" value="Genomic_DNA"/>
</dbReference>
<gene>
    <name evidence="1" type="ORF">J1N35_012023</name>
</gene>
<accession>A0A9D4ADW8</accession>
<evidence type="ECO:0000313" key="2">
    <source>
        <dbReference type="Proteomes" id="UP000828251"/>
    </source>
</evidence>
<sequence>MDGGMVVARTKEALMLDKLSYRGQGNNSTPVMCEAMGFAEGILWCSSIEVMKDIMEEWAKESRNWNSIKILLSGIAGSKSQCSKHRAL</sequence>
<proteinExistence type="predicted"/>
<dbReference type="Proteomes" id="UP000828251">
    <property type="component" value="Unassembled WGS sequence"/>
</dbReference>
<organism evidence="1 2">
    <name type="scientific">Gossypium stocksii</name>
    <dbReference type="NCBI Taxonomy" id="47602"/>
    <lineage>
        <taxon>Eukaryota</taxon>
        <taxon>Viridiplantae</taxon>
        <taxon>Streptophyta</taxon>
        <taxon>Embryophyta</taxon>
        <taxon>Tracheophyta</taxon>
        <taxon>Spermatophyta</taxon>
        <taxon>Magnoliopsida</taxon>
        <taxon>eudicotyledons</taxon>
        <taxon>Gunneridae</taxon>
        <taxon>Pentapetalae</taxon>
        <taxon>rosids</taxon>
        <taxon>malvids</taxon>
        <taxon>Malvales</taxon>
        <taxon>Malvaceae</taxon>
        <taxon>Malvoideae</taxon>
        <taxon>Gossypium</taxon>
    </lineage>
</organism>
<evidence type="ECO:0000313" key="1">
    <source>
        <dbReference type="EMBL" id="KAH1108255.1"/>
    </source>
</evidence>
<name>A0A9D4ADW8_9ROSI</name>
<keyword evidence="2" id="KW-1185">Reference proteome</keyword>